<accession>A0A9P7XMX0</accession>
<reference evidence="2" key="1">
    <citation type="submission" date="2021-06" db="EMBL/GenBank/DDBJ databases">
        <title>Genome Sequence of Mortierella hyaline Strain SCG-10, a Cold-Adapted, Nitrate-Reducing Fungus Isolated from Soil in Minnesota, USA.</title>
        <authorList>
            <person name="Aldossari N."/>
        </authorList>
    </citation>
    <scope>NUCLEOTIDE SEQUENCE</scope>
    <source>
        <strain evidence="2">SCG-10</strain>
    </source>
</reference>
<feature type="region of interest" description="Disordered" evidence="1">
    <location>
        <begin position="25"/>
        <end position="79"/>
    </location>
</feature>
<evidence type="ECO:0000256" key="1">
    <source>
        <dbReference type="SAM" id="MobiDB-lite"/>
    </source>
</evidence>
<evidence type="ECO:0000313" key="2">
    <source>
        <dbReference type="EMBL" id="KAG9063438.1"/>
    </source>
</evidence>
<dbReference type="AlphaFoldDB" id="A0A9P7XMX0"/>
<name>A0A9P7XMX0_9FUNG</name>
<protein>
    <submittedName>
        <fullName evidence="2">Uncharacterized protein</fullName>
    </submittedName>
</protein>
<proteinExistence type="predicted"/>
<dbReference type="Proteomes" id="UP000707451">
    <property type="component" value="Unassembled WGS sequence"/>
</dbReference>
<comment type="caution">
    <text evidence="2">The sequence shown here is derived from an EMBL/GenBank/DDBJ whole genome shotgun (WGS) entry which is preliminary data.</text>
</comment>
<evidence type="ECO:0000313" key="3">
    <source>
        <dbReference type="Proteomes" id="UP000707451"/>
    </source>
</evidence>
<keyword evidence="3" id="KW-1185">Reference proteome</keyword>
<sequence length="79" mass="8467">MGLGDPTPKPAAVTLADVAERKAALDAINAKKHDKPPNKDQDKQDSSKSGNSNDRSKNKPKNNNDKGSGNDNNNNNKQQ</sequence>
<feature type="compositionally biased region" description="Basic and acidic residues" evidence="1">
    <location>
        <begin position="25"/>
        <end position="46"/>
    </location>
</feature>
<dbReference type="EMBL" id="JAHRHY010000016">
    <property type="protein sequence ID" value="KAG9063438.1"/>
    <property type="molecule type" value="Genomic_DNA"/>
</dbReference>
<feature type="compositionally biased region" description="Low complexity" evidence="1">
    <location>
        <begin position="65"/>
        <end position="79"/>
    </location>
</feature>
<organism evidence="2 3">
    <name type="scientific">Linnemannia hyalina</name>
    <dbReference type="NCBI Taxonomy" id="64524"/>
    <lineage>
        <taxon>Eukaryota</taxon>
        <taxon>Fungi</taxon>
        <taxon>Fungi incertae sedis</taxon>
        <taxon>Mucoromycota</taxon>
        <taxon>Mortierellomycotina</taxon>
        <taxon>Mortierellomycetes</taxon>
        <taxon>Mortierellales</taxon>
        <taxon>Mortierellaceae</taxon>
        <taxon>Linnemannia</taxon>
    </lineage>
</organism>
<gene>
    <name evidence="2" type="ORF">KI688_004321</name>
</gene>